<dbReference type="AlphaFoldDB" id="L9Z6V7"/>
<dbReference type="Pfam" id="PF25858">
    <property type="entry name" value="DUF7958"/>
    <property type="match status" value="2"/>
</dbReference>
<organism evidence="1 2">
    <name type="scientific">Natrinema pallidum DSM 3751</name>
    <dbReference type="NCBI Taxonomy" id="1227495"/>
    <lineage>
        <taxon>Archaea</taxon>
        <taxon>Methanobacteriati</taxon>
        <taxon>Methanobacteriota</taxon>
        <taxon>Stenosarchaea group</taxon>
        <taxon>Halobacteria</taxon>
        <taxon>Halobacteriales</taxon>
        <taxon>Natrialbaceae</taxon>
        <taxon>Natrinema</taxon>
    </lineage>
</organism>
<protein>
    <submittedName>
        <fullName evidence="1">Uncharacterized protein</fullName>
    </submittedName>
</protein>
<dbReference type="RefSeq" id="WP_006184060.1">
    <property type="nucleotide sequence ID" value="NZ_AOII01000021.1"/>
</dbReference>
<accession>L9Z6V7</accession>
<name>L9Z6V7_9EURY</name>
<evidence type="ECO:0000313" key="2">
    <source>
        <dbReference type="Proteomes" id="UP000011618"/>
    </source>
</evidence>
<dbReference type="eggNOG" id="arCOG10882">
    <property type="taxonomic scope" value="Archaea"/>
</dbReference>
<sequence length="289" mass="33473">MQATIDGERETEKGKTRFGIRIEDNQGVEHGIELGLNGEIHLHKQEGYPDKPLNRTPEENEHVSQARRYARYYVAQETEYDVLSWERDTASMNRVKTAIESLDEEAFERYFGTYFDQINSRLPEVKAPVSEPDAVDDEFVLYMLDVYLNESDQIEATSGIHFLYLDDEREKQVVLGEQPFPKRDPDARLQLKPNYLPSLAVAQEFFAYHLRCQIRDCYILRGEQPPEAYRVIGPGLYDAATRYLREQRPYLPYHKLNADISGYTLEFDYGLGEQGKEMVRIAGAVADEK</sequence>
<proteinExistence type="predicted"/>
<dbReference type="InterPro" id="IPR058264">
    <property type="entry name" value="DUF7958"/>
</dbReference>
<dbReference type="Proteomes" id="UP000011618">
    <property type="component" value="Unassembled WGS sequence"/>
</dbReference>
<dbReference type="OrthoDB" id="242611at2157"/>
<comment type="caution">
    <text evidence="1">The sequence shown here is derived from an EMBL/GenBank/DDBJ whole genome shotgun (WGS) entry which is preliminary data.</text>
</comment>
<evidence type="ECO:0000313" key="1">
    <source>
        <dbReference type="EMBL" id="ELY82240.1"/>
    </source>
</evidence>
<reference evidence="1 2" key="1">
    <citation type="journal article" date="2014" name="PLoS Genet.">
        <title>Phylogenetically driven sequencing of extremely halophilic archaea reveals strategies for static and dynamic osmo-response.</title>
        <authorList>
            <person name="Becker E.A."/>
            <person name="Seitzer P.M."/>
            <person name="Tritt A."/>
            <person name="Larsen D."/>
            <person name="Krusor M."/>
            <person name="Yao A.I."/>
            <person name="Wu D."/>
            <person name="Madern D."/>
            <person name="Eisen J.A."/>
            <person name="Darling A.E."/>
            <person name="Facciotti M.T."/>
        </authorList>
    </citation>
    <scope>NUCLEOTIDE SEQUENCE [LARGE SCALE GENOMIC DNA]</scope>
    <source>
        <strain evidence="1 2">DSM 3751</strain>
    </source>
</reference>
<gene>
    <name evidence="1" type="ORF">C487_02408</name>
</gene>
<dbReference type="EMBL" id="AOII01000021">
    <property type="protein sequence ID" value="ELY82240.1"/>
    <property type="molecule type" value="Genomic_DNA"/>
</dbReference>